<dbReference type="GO" id="GO:0000398">
    <property type="term" value="P:mRNA splicing, via spliceosome"/>
    <property type="evidence" value="ECO:0007669"/>
    <property type="project" value="TreeGrafter"/>
</dbReference>
<dbReference type="PANTHER" id="PTHR12072:SF5">
    <property type="entry name" value="CWF19-LIKE PROTEIN 2"/>
    <property type="match status" value="1"/>
</dbReference>
<reference evidence="4 5" key="1">
    <citation type="journal article" date="2014" name="Nat. Genet.">
        <title>Genome and transcriptome of the porcine whipworm Trichuris suis.</title>
        <authorList>
            <person name="Jex A.R."/>
            <person name="Nejsum P."/>
            <person name="Schwarz E.M."/>
            <person name="Hu L."/>
            <person name="Young N.D."/>
            <person name="Hall R.S."/>
            <person name="Korhonen P.K."/>
            <person name="Liao S."/>
            <person name="Thamsborg S."/>
            <person name="Xia J."/>
            <person name="Xu P."/>
            <person name="Wang S."/>
            <person name="Scheerlinck J.P."/>
            <person name="Hofmann A."/>
            <person name="Sternberg P.W."/>
            <person name="Wang J."/>
            <person name="Gasser R.B."/>
        </authorList>
    </citation>
    <scope>NUCLEOTIDE SEQUENCE [LARGE SCALE GENOMIC DNA]</scope>
    <source>
        <strain evidence="4">DCEP-RM93M</strain>
    </source>
</reference>
<dbReference type="GO" id="GO:0071014">
    <property type="term" value="C:post-mRNA release spliceosomal complex"/>
    <property type="evidence" value="ECO:0007669"/>
    <property type="project" value="TreeGrafter"/>
</dbReference>
<evidence type="ECO:0000313" key="4">
    <source>
        <dbReference type="EMBL" id="KFD53373.1"/>
    </source>
</evidence>
<feature type="non-terminal residue" evidence="4">
    <location>
        <position position="1"/>
    </location>
</feature>
<gene>
    <name evidence="4" type="ORF">M513_05854</name>
</gene>
<dbReference type="InterPro" id="IPR006768">
    <property type="entry name" value="Cwf19-like_C_dom-1"/>
</dbReference>
<dbReference type="InterPro" id="IPR006767">
    <property type="entry name" value="Cwf19-like_C_dom-2"/>
</dbReference>
<comment type="similarity">
    <text evidence="1">Belongs to the CWF19 family.</text>
</comment>
<feature type="domain" description="Cwf19-like protein C-terminal" evidence="2">
    <location>
        <begin position="489"/>
        <end position="583"/>
    </location>
</feature>
<dbReference type="Proteomes" id="UP000030764">
    <property type="component" value="Unassembled WGS sequence"/>
</dbReference>
<keyword evidence="5" id="KW-1185">Reference proteome</keyword>
<evidence type="ECO:0000256" key="1">
    <source>
        <dbReference type="ARBA" id="ARBA00006795"/>
    </source>
</evidence>
<evidence type="ECO:0000259" key="3">
    <source>
        <dbReference type="Pfam" id="PF04677"/>
    </source>
</evidence>
<sequence length="590" mass="66670">TNYLEAFVSVLVDQFAVESEIGSILSRRTLFHRRALPLGREKMCPVRQGEELSFNFVKRVKMQPEQRELQRSRNDGCEFTSLLAGSSTYQRRRDFRKEKGPRNNMLSSEDLCKELLSGIGRVSCSNSGTFMQPGLDKSPREFDSTLPNSKSVVVKAKPISPSIARRLPGGYVGKDFVKSLPTLPSTTDDDGKVCKSRTEDIRAFICAVGKCSSMAGQKDNLNKLSAQLLRAEIMGNAALARKLKDDLRCHKSRIEEEEADKSQGVKHGVALAKFHARKGTFVPAAIVDESEGSSVQELLWKEKTMSTADESDVYGNFPKATSSKVSEDWTVDDVISERKRKLAPQAEKNRKKQVLIKDFERSERILNRCPYCFGSSWMNKHLVVAVGFQTYLALPPYRPFVDGQCCILPRDHVTSCVQMDEDVFEEINMWRKGLVAMFHAAGKECIFMENARNVQHMPHTCVECFPISPDVALSAPAFFKKAIMECDEEWADNKRLVDLSLRDIQKSIPRGFSYFAVYFGLRGGFAHVIENENLVSPSFGQEVLGGMLDVDYSAWRNPVSEKFQLQLSRTKQFKSQWAPYDWTEKTKSHP</sequence>
<organism evidence="4 5">
    <name type="scientific">Trichuris suis</name>
    <name type="common">pig whipworm</name>
    <dbReference type="NCBI Taxonomy" id="68888"/>
    <lineage>
        <taxon>Eukaryota</taxon>
        <taxon>Metazoa</taxon>
        <taxon>Ecdysozoa</taxon>
        <taxon>Nematoda</taxon>
        <taxon>Enoplea</taxon>
        <taxon>Dorylaimia</taxon>
        <taxon>Trichinellida</taxon>
        <taxon>Trichuridae</taxon>
        <taxon>Trichuris</taxon>
    </lineage>
</organism>
<feature type="domain" description="Cwf19-like C-terminal" evidence="3">
    <location>
        <begin position="357"/>
        <end position="480"/>
    </location>
</feature>
<proteinExistence type="inferred from homology"/>
<dbReference type="Pfam" id="PF04677">
    <property type="entry name" value="CwfJ_C_1"/>
    <property type="match status" value="1"/>
</dbReference>
<accession>A0A085M827</accession>
<dbReference type="EMBL" id="KL363218">
    <property type="protein sequence ID" value="KFD53373.1"/>
    <property type="molecule type" value="Genomic_DNA"/>
</dbReference>
<dbReference type="InterPro" id="IPR040194">
    <property type="entry name" value="Cwf19-like"/>
</dbReference>
<dbReference type="AlphaFoldDB" id="A0A085M827"/>
<feature type="non-terminal residue" evidence="4">
    <location>
        <position position="590"/>
    </location>
</feature>
<dbReference type="SUPFAM" id="SSF54197">
    <property type="entry name" value="HIT-like"/>
    <property type="match status" value="1"/>
</dbReference>
<protein>
    <recommendedName>
        <fullName evidence="6">Cwf19-like C-terminal domain-containing protein</fullName>
    </recommendedName>
</protein>
<dbReference type="PANTHER" id="PTHR12072">
    <property type="entry name" value="CWF19, CELL CYCLE CONTROL PROTEIN"/>
    <property type="match status" value="1"/>
</dbReference>
<evidence type="ECO:0000313" key="5">
    <source>
        <dbReference type="Proteomes" id="UP000030764"/>
    </source>
</evidence>
<evidence type="ECO:0008006" key="6">
    <source>
        <dbReference type="Google" id="ProtNLM"/>
    </source>
</evidence>
<name>A0A085M827_9BILA</name>
<dbReference type="InterPro" id="IPR036265">
    <property type="entry name" value="HIT-like_sf"/>
</dbReference>
<dbReference type="Pfam" id="PF04676">
    <property type="entry name" value="CwfJ_C_2"/>
    <property type="match status" value="1"/>
</dbReference>
<dbReference type="Gene3D" id="3.30.428.10">
    <property type="entry name" value="HIT-like"/>
    <property type="match status" value="1"/>
</dbReference>
<evidence type="ECO:0000259" key="2">
    <source>
        <dbReference type="Pfam" id="PF04676"/>
    </source>
</evidence>